<dbReference type="EMBL" id="CP049886">
    <property type="protein sequence ID" value="QIL46878.1"/>
    <property type="molecule type" value="Genomic_DNA"/>
</dbReference>
<keyword evidence="3" id="KW-1185">Reference proteome</keyword>
<gene>
    <name evidence="2" type="ORF">G7081_07225</name>
</gene>
<evidence type="ECO:0000313" key="3">
    <source>
        <dbReference type="Proteomes" id="UP000500890"/>
    </source>
</evidence>
<dbReference type="NCBIfam" id="NF033608">
    <property type="entry name" value="type_I_tox_Fst"/>
    <property type="match status" value="1"/>
</dbReference>
<sequence length="32" mass="3757">MSIFLLTFFIAPLVIGMTLSIFSHWLDERDKD</sequence>
<name>A0A6G8AP73_9ENTE</name>
<feature type="transmembrane region" description="Helical" evidence="1">
    <location>
        <begin position="6"/>
        <end position="26"/>
    </location>
</feature>
<keyword evidence="1" id="KW-0812">Transmembrane</keyword>
<dbReference type="KEGG" id="vah:G7081_07225"/>
<proteinExistence type="predicted"/>
<accession>A0A6G8AP73</accession>
<dbReference type="Proteomes" id="UP000500890">
    <property type="component" value="Chromosome"/>
</dbReference>
<protein>
    <submittedName>
        <fullName evidence="2">Type I toxin-antitoxin system Fst family toxin</fullName>
    </submittedName>
</protein>
<keyword evidence="1" id="KW-1133">Transmembrane helix</keyword>
<reference evidence="2 3" key="1">
    <citation type="submission" date="2020-03" db="EMBL/GenBank/DDBJ databases">
        <title>Vagococcus sp. nov., isolated from beetles.</title>
        <authorList>
            <person name="Hyun D.-W."/>
            <person name="Bae J.-W."/>
        </authorList>
    </citation>
    <scope>NUCLEOTIDE SEQUENCE [LARGE SCALE GENOMIC DNA]</scope>
    <source>
        <strain evidence="2 3">HDW17A</strain>
    </source>
</reference>
<keyword evidence="1" id="KW-0472">Membrane</keyword>
<organism evidence="2 3">
    <name type="scientific">Vagococcus coleopterorum</name>
    <dbReference type="NCBI Taxonomy" id="2714946"/>
    <lineage>
        <taxon>Bacteria</taxon>
        <taxon>Bacillati</taxon>
        <taxon>Bacillota</taxon>
        <taxon>Bacilli</taxon>
        <taxon>Lactobacillales</taxon>
        <taxon>Enterococcaceae</taxon>
        <taxon>Vagococcus</taxon>
    </lineage>
</organism>
<evidence type="ECO:0000313" key="2">
    <source>
        <dbReference type="EMBL" id="QIL46878.1"/>
    </source>
</evidence>
<evidence type="ECO:0000256" key="1">
    <source>
        <dbReference type="SAM" id="Phobius"/>
    </source>
</evidence>
<dbReference type="RefSeq" id="WP_166008266.1">
    <property type="nucleotide sequence ID" value="NZ_CP049886.1"/>
</dbReference>
<dbReference type="AlphaFoldDB" id="A0A6G8AP73"/>